<protein>
    <recommendedName>
        <fullName evidence="2">MRN complex-interacting protein N-terminal domain-containing protein</fullName>
    </recommendedName>
</protein>
<dbReference type="Proteomes" id="UP000008820">
    <property type="component" value="Chromosome 3"/>
</dbReference>
<dbReference type="PANTHER" id="PTHR15863:SF2">
    <property type="entry name" value="MRN COMPLEX-INTERACTING PROTEIN"/>
    <property type="match status" value="1"/>
</dbReference>
<reference evidence="3 4" key="1">
    <citation type="submission" date="2017-06" db="EMBL/GenBank/DDBJ databases">
        <title>Aedes aegypti genome working group (AGWG) sequencing and assembly.</title>
        <authorList>
            <consortium name="Aedes aegypti Genome Working Group (AGWG)"/>
            <person name="Matthews B.J."/>
        </authorList>
    </citation>
    <scope>NUCLEOTIDE SEQUENCE [LARGE SCALE GENOMIC DNA]</scope>
    <source>
        <strain evidence="3 4">LVP_AGWG</strain>
    </source>
</reference>
<dbReference type="InterPro" id="IPR049472">
    <property type="entry name" value="MRNIP_N"/>
</dbReference>
<feature type="compositionally biased region" description="Basic and acidic residues" evidence="1">
    <location>
        <begin position="235"/>
        <end position="247"/>
    </location>
</feature>
<dbReference type="InParanoid" id="A0A1S4F9Z9"/>
<gene>
    <name evidence="3" type="primary">5566153</name>
</gene>
<feature type="domain" description="MRN complex-interacting protein N-terminal" evidence="2">
    <location>
        <begin position="7"/>
        <end position="117"/>
    </location>
</feature>
<keyword evidence="4" id="KW-1185">Reference proteome</keyword>
<feature type="region of interest" description="Disordered" evidence="1">
    <location>
        <begin position="138"/>
        <end position="187"/>
    </location>
</feature>
<dbReference type="OrthoDB" id="5960226at2759"/>
<feature type="compositionally biased region" description="Polar residues" evidence="1">
    <location>
        <begin position="297"/>
        <end position="314"/>
    </location>
</feature>
<dbReference type="GO" id="GO:0007095">
    <property type="term" value="P:mitotic G2 DNA damage checkpoint signaling"/>
    <property type="evidence" value="ECO:0007669"/>
    <property type="project" value="TreeGrafter"/>
</dbReference>
<accession>A0A1S4F9Z9</accession>
<proteinExistence type="predicted"/>
<feature type="compositionally biased region" description="Polar residues" evidence="1">
    <location>
        <begin position="211"/>
        <end position="220"/>
    </location>
</feature>
<evidence type="ECO:0000313" key="4">
    <source>
        <dbReference type="Proteomes" id="UP000008820"/>
    </source>
</evidence>
<sequence>MPQELRVVCCFQCRKFQSDIVKKSKKWTCKMCGAKQSLVKEFARGSGRECRLLVQQLSESSQQADRFERDVAEQVLAGKIEMPEIGNAIQDESGRLVANHSLGTSRKLEDGNSKWVSFCSKDDEEESEDLWQEKAHSSLRENKAKMGNMHSVRGADLKPGNLVKPISTRTSEQPNSTTKLVPLADFHQMDKQDKKQFKWQSKVEMSQIFSSANKSSSTLTGKPLFSFKPKSSNFSRKELSEEPKGKETISNITQKRLSSDNELNNREAPMMNFTKKSKWSNFKSEETEISSIAASSNDNETSQQYPSPVSTSKWNKFIPPATQEDDEIA</sequence>
<dbReference type="AlphaFoldDB" id="A0A1S4F9Z9"/>
<name>A0A1S4F9Z9_AEDAE</name>
<evidence type="ECO:0000313" key="3">
    <source>
        <dbReference type="EnsemblMetazoa" id="AAEL005235-PA"/>
    </source>
</evidence>
<reference evidence="3" key="2">
    <citation type="submission" date="2020-05" db="UniProtKB">
        <authorList>
            <consortium name="EnsemblMetazoa"/>
        </authorList>
    </citation>
    <scope>IDENTIFICATION</scope>
    <source>
        <strain evidence="3">LVP_AGWG</strain>
    </source>
</reference>
<feature type="compositionally biased region" description="Polar residues" evidence="1">
    <location>
        <begin position="167"/>
        <end position="179"/>
    </location>
</feature>
<dbReference type="EnsemblMetazoa" id="AAEL005235-RA">
    <property type="protein sequence ID" value="AAEL005235-PA"/>
    <property type="gene ID" value="AAEL005235"/>
</dbReference>
<feature type="region of interest" description="Disordered" evidence="1">
    <location>
        <begin position="211"/>
        <end position="329"/>
    </location>
</feature>
<evidence type="ECO:0000259" key="2">
    <source>
        <dbReference type="Pfam" id="PF15749"/>
    </source>
</evidence>
<dbReference type="Pfam" id="PF15749">
    <property type="entry name" value="MRNIP"/>
    <property type="match status" value="1"/>
</dbReference>
<dbReference type="InterPro" id="IPR032739">
    <property type="entry name" value="MRNIP"/>
</dbReference>
<dbReference type="PANTHER" id="PTHR15863">
    <property type="entry name" value="MRN COMPLEX-INTERACTING PROTEIN"/>
    <property type="match status" value="1"/>
</dbReference>
<dbReference type="GO" id="GO:0003682">
    <property type="term" value="F:chromatin binding"/>
    <property type="evidence" value="ECO:0007669"/>
    <property type="project" value="TreeGrafter"/>
</dbReference>
<dbReference type="GO" id="GO:0005634">
    <property type="term" value="C:nucleus"/>
    <property type="evidence" value="ECO:0007669"/>
    <property type="project" value="TreeGrafter"/>
</dbReference>
<evidence type="ECO:0000256" key="1">
    <source>
        <dbReference type="SAM" id="MobiDB-lite"/>
    </source>
</evidence>
<dbReference type="VEuPathDB" id="VectorBase:AAEL005235"/>
<organism evidence="3 4">
    <name type="scientific">Aedes aegypti</name>
    <name type="common">Yellowfever mosquito</name>
    <name type="synonym">Culex aegypti</name>
    <dbReference type="NCBI Taxonomy" id="7159"/>
    <lineage>
        <taxon>Eukaryota</taxon>
        <taxon>Metazoa</taxon>
        <taxon>Ecdysozoa</taxon>
        <taxon>Arthropoda</taxon>
        <taxon>Hexapoda</taxon>
        <taxon>Insecta</taxon>
        <taxon>Pterygota</taxon>
        <taxon>Neoptera</taxon>
        <taxon>Endopterygota</taxon>
        <taxon>Diptera</taxon>
        <taxon>Nematocera</taxon>
        <taxon>Culicoidea</taxon>
        <taxon>Culicidae</taxon>
        <taxon>Culicinae</taxon>
        <taxon>Aedini</taxon>
        <taxon>Aedes</taxon>
        <taxon>Stegomyia</taxon>
    </lineage>
</organism>